<gene>
    <name evidence="4" type="ORF">SCD92_04030</name>
</gene>
<dbReference type="Pfam" id="PF14559">
    <property type="entry name" value="TPR_19"/>
    <property type="match status" value="1"/>
</dbReference>
<reference evidence="4 5" key="1">
    <citation type="submission" date="2023-11" db="EMBL/GenBank/DDBJ databases">
        <title>Gilvimarinus fulvus sp. nov., isolated from the surface of Kelp.</title>
        <authorList>
            <person name="Sun Y.Y."/>
            <person name="Gong Y."/>
            <person name="Du Z.J."/>
        </authorList>
    </citation>
    <scope>NUCLEOTIDE SEQUENCE [LARGE SCALE GENOMIC DNA]</scope>
    <source>
        <strain evidence="4 5">SDUM040013</strain>
    </source>
</reference>
<dbReference type="EMBL" id="JAXAFO010000005">
    <property type="protein sequence ID" value="MDX6848515.1"/>
    <property type="molecule type" value="Genomic_DNA"/>
</dbReference>
<comment type="caution">
    <text evidence="4">The sequence shown here is derived from an EMBL/GenBank/DDBJ whole genome shotgun (WGS) entry which is preliminary data.</text>
</comment>
<dbReference type="RefSeq" id="WP_302724766.1">
    <property type="nucleotide sequence ID" value="NZ_JAULRU010000823.1"/>
</dbReference>
<dbReference type="SUPFAM" id="SSF48452">
    <property type="entry name" value="TPR-like"/>
    <property type="match status" value="2"/>
</dbReference>
<feature type="repeat" description="TPR" evidence="3">
    <location>
        <begin position="157"/>
        <end position="190"/>
    </location>
</feature>
<dbReference type="Gene3D" id="1.25.40.10">
    <property type="entry name" value="Tetratricopeptide repeat domain"/>
    <property type="match status" value="1"/>
</dbReference>
<evidence type="ECO:0000313" key="5">
    <source>
        <dbReference type="Proteomes" id="UP001273505"/>
    </source>
</evidence>
<dbReference type="Proteomes" id="UP001273505">
    <property type="component" value="Unassembled WGS sequence"/>
</dbReference>
<keyword evidence="5" id="KW-1185">Reference proteome</keyword>
<dbReference type="PROSITE" id="PS50005">
    <property type="entry name" value="TPR"/>
    <property type="match status" value="2"/>
</dbReference>
<proteinExistence type="predicted"/>
<evidence type="ECO:0000256" key="1">
    <source>
        <dbReference type="ARBA" id="ARBA00022737"/>
    </source>
</evidence>
<keyword evidence="2 3" id="KW-0802">TPR repeat</keyword>
<organism evidence="4 5">
    <name type="scientific">Gilvimarinus gilvus</name>
    <dbReference type="NCBI Taxonomy" id="3058038"/>
    <lineage>
        <taxon>Bacteria</taxon>
        <taxon>Pseudomonadati</taxon>
        <taxon>Pseudomonadota</taxon>
        <taxon>Gammaproteobacteria</taxon>
        <taxon>Cellvibrionales</taxon>
        <taxon>Cellvibrionaceae</taxon>
        <taxon>Gilvimarinus</taxon>
    </lineage>
</organism>
<dbReference type="PANTHER" id="PTHR44186:SF1">
    <property type="entry name" value="BARDET-BIEDL SYNDROME 4 PROTEIN"/>
    <property type="match status" value="1"/>
</dbReference>
<evidence type="ECO:0000256" key="2">
    <source>
        <dbReference type="ARBA" id="ARBA00022803"/>
    </source>
</evidence>
<keyword evidence="1" id="KW-0677">Repeat</keyword>
<feature type="repeat" description="TPR" evidence="3">
    <location>
        <begin position="123"/>
        <end position="156"/>
    </location>
</feature>
<evidence type="ECO:0000256" key="3">
    <source>
        <dbReference type="PROSITE-ProRule" id="PRU00339"/>
    </source>
</evidence>
<accession>A0ABU4RUG1</accession>
<evidence type="ECO:0000313" key="4">
    <source>
        <dbReference type="EMBL" id="MDX6848515.1"/>
    </source>
</evidence>
<dbReference type="InterPro" id="IPR019734">
    <property type="entry name" value="TPR_rpt"/>
</dbReference>
<protein>
    <submittedName>
        <fullName evidence="4">Tetratricopeptide repeat protein</fullName>
    </submittedName>
</protein>
<dbReference type="SMART" id="SM00028">
    <property type="entry name" value="TPR"/>
    <property type="match status" value="5"/>
</dbReference>
<sequence length="451" mass="50998">MKYLLSLILLCSVGAQGISVQEQSPDVKITLAPTEFVIPRFSNPFSNRESSIPPHEYEYADSLRALLDADDKQEALTSLNTLFEFEMSPALLHLKGQIYFALEDYKNAETTFLMVLARVPQLVRGHSDIGQLYLVTNQLEKARKHFSLAVKYGEYNPIVLGQLGYLNLQLHNPMSAVMAYQTALTMEPDNKQWQNGLLSALSLSGQIQSASSLLNEMIKQTPDDVNLWLNRAFNYLNQDDYFNALSSLETAMELGENTPENVLAAIRLHFQLSSHARGYELATTYFSEHGMPVDIAYEVTNWLTHYEKFNEVEAVLNQLQKNGDLSQAEMAVLASRRAVLLHQRKQIDAAKKLHEQALALAPADGKILLDAAKFYFAIDQLARADTLYSRAKSFPQSRQHAMLGQIKVYIELKEYPHALRLMRDTYQEFPGLYELKDNIALLESTIAAQKL</sequence>
<dbReference type="Pfam" id="PF13181">
    <property type="entry name" value="TPR_8"/>
    <property type="match status" value="1"/>
</dbReference>
<name>A0ABU4RUG1_9GAMM</name>
<dbReference type="InterPro" id="IPR011990">
    <property type="entry name" value="TPR-like_helical_dom_sf"/>
</dbReference>
<dbReference type="PANTHER" id="PTHR44186">
    <property type="match status" value="1"/>
</dbReference>